<organism evidence="10 11">
    <name type="scientific">Lacicoccus alkaliphilus DSM 16010</name>
    <dbReference type="NCBI Taxonomy" id="1123231"/>
    <lineage>
        <taxon>Bacteria</taxon>
        <taxon>Bacillati</taxon>
        <taxon>Bacillota</taxon>
        <taxon>Bacilli</taxon>
        <taxon>Bacillales</taxon>
        <taxon>Salinicoccaceae</taxon>
        <taxon>Lacicoccus</taxon>
    </lineage>
</organism>
<dbReference type="InterPro" id="IPR050445">
    <property type="entry name" value="Bact_polysacc_biosynth/exp"/>
</dbReference>
<evidence type="ECO:0000256" key="4">
    <source>
        <dbReference type="ARBA" id="ARBA00022741"/>
    </source>
</evidence>
<dbReference type="SUPFAM" id="SSF52540">
    <property type="entry name" value="P-loop containing nucleoside triphosphate hydrolases"/>
    <property type="match status" value="1"/>
</dbReference>
<comment type="similarity">
    <text evidence="1">Belongs to the CpsD/CapB family.</text>
</comment>
<dbReference type="RefSeq" id="WP_084669885.1">
    <property type="nucleotide sequence ID" value="NZ_FRCF01000002.1"/>
</dbReference>
<evidence type="ECO:0000256" key="6">
    <source>
        <dbReference type="ARBA" id="ARBA00022840"/>
    </source>
</evidence>
<reference evidence="10 11" key="1">
    <citation type="submission" date="2016-11" db="EMBL/GenBank/DDBJ databases">
        <authorList>
            <person name="Jaros S."/>
            <person name="Januszkiewicz K."/>
            <person name="Wedrychowicz H."/>
        </authorList>
    </citation>
    <scope>NUCLEOTIDE SEQUENCE [LARGE SCALE GENOMIC DNA]</scope>
    <source>
        <strain evidence="10 11">DSM 16010</strain>
    </source>
</reference>
<dbReference type="AlphaFoldDB" id="A0A1M7CU82"/>
<gene>
    <name evidence="10" type="ORF">SAMN02745189_00893</name>
</gene>
<dbReference type="PANTHER" id="PTHR32309:SF13">
    <property type="entry name" value="FERRIC ENTEROBACTIN TRANSPORT PROTEIN FEPE"/>
    <property type="match status" value="1"/>
</dbReference>
<keyword evidence="11" id="KW-1185">Reference proteome</keyword>
<dbReference type="InterPro" id="IPR025669">
    <property type="entry name" value="AAA_dom"/>
</dbReference>
<comment type="catalytic activity">
    <reaction evidence="8">
        <text>L-tyrosyl-[protein] + ATP = O-phospho-L-tyrosyl-[protein] + ADP + H(+)</text>
        <dbReference type="Rhea" id="RHEA:10596"/>
        <dbReference type="Rhea" id="RHEA-COMP:10136"/>
        <dbReference type="Rhea" id="RHEA-COMP:20101"/>
        <dbReference type="ChEBI" id="CHEBI:15378"/>
        <dbReference type="ChEBI" id="CHEBI:30616"/>
        <dbReference type="ChEBI" id="CHEBI:46858"/>
        <dbReference type="ChEBI" id="CHEBI:61978"/>
        <dbReference type="ChEBI" id="CHEBI:456216"/>
        <dbReference type="EC" id="2.7.10.2"/>
    </reaction>
</comment>
<keyword evidence="6" id="KW-0067">ATP-binding</keyword>
<dbReference type="GO" id="GO:0004715">
    <property type="term" value="F:non-membrane spanning protein tyrosine kinase activity"/>
    <property type="evidence" value="ECO:0007669"/>
    <property type="project" value="UniProtKB-EC"/>
</dbReference>
<protein>
    <recommendedName>
        <fullName evidence="2">non-specific protein-tyrosine kinase</fullName>
        <ecNumber evidence="2">2.7.10.2</ecNumber>
    </recommendedName>
</protein>
<dbReference type="Gene3D" id="3.40.50.300">
    <property type="entry name" value="P-loop containing nucleotide triphosphate hydrolases"/>
    <property type="match status" value="1"/>
</dbReference>
<keyword evidence="5" id="KW-0418">Kinase</keyword>
<dbReference type="EMBL" id="FRCF01000002">
    <property type="protein sequence ID" value="SHL70794.1"/>
    <property type="molecule type" value="Genomic_DNA"/>
</dbReference>
<evidence type="ECO:0000256" key="3">
    <source>
        <dbReference type="ARBA" id="ARBA00022679"/>
    </source>
</evidence>
<proteinExistence type="inferred from homology"/>
<dbReference type="EC" id="2.7.10.2" evidence="2"/>
<evidence type="ECO:0000256" key="1">
    <source>
        <dbReference type="ARBA" id="ARBA00007316"/>
    </source>
</evidence>
<sequence>MEMNRGHRDEGTRPRYLVVDKQPHATVSEQFRTIRTNIMYSSVNRDIRSVLFTSDMASAGKSTVAANMAVAYAQAGKKTLLLDADLRRPTSHETFRVDNRTGLSTLIVNDIPLEEVIKATEFERLDLITSGPIPPNPAELLSAPKLDSIMLRLMTHYDMVIIDSPPVLSVTDGQLLSKNANGVIMVTNVENNNRERLNEAKDLLNKAGANIIGIVLNGRSPEYKKDNQYHYYQEPRAT</sequence>
<dbReference type="GO" id="GO:0005524">
    <property type="term" value="F:ATP binding"/>
    <property type="evidence" value="ECO:0007669"/>
    <property type="project" value="UniProtKB-KW"/>
</dbReference>
<dbReference type="FunFam" id="3.40.50.300:FF:000527">
    <property type="entry name" value="Tyrosine-protein kinase etk"/>
    <property type="match status" value="1"/>
</dbReference>
<evidence type="ECO:0000256" key="8">
    <source>
        <dbReference type="ARBA" id="ARBA00051245"/>
    </source>
</evidence>
<evidence type="ECO:0000259" key="9">
    <source>
        <dbReference type="Pfam" id="PF13614"/>
    </source>
</evidence>
<dbReference type="GO" id="GO:0005886">
    <property type="term" value="C:plasma membrane"/>
    <property type="evidence" value="ECO:0007669"/>
    <property type="project" value="TreeGrafter"/>
</dbReference>
<evidence type="ECO:0000256" key="7">
    <source>
        <dbReference type="ARBA" id="ARBA00023137"/>
    </source>
</evidence>
<dbReference type="Proteomes" id="UP000184206">
    <property type="component" value="Unassembled WGS sequence"/>
</dbReference>
<evidence type="ECO:0000256" key="2">
    <source>
        <dbReference type="ARBA" id="ARBA00011903"/>
    </source>
</evidence>
<feature type="domain" description="AAA" evidence="9">
    <location>
        <begin position="59"/>
        <end position="191"/>
    </location>
</feature>
<evidence type="ECO:0000256" key="5">
    <source>
        <dbReference type="ARBA" id="ARBA00022777"/>
    </source>
</evidence>
<dbReference type="InterPro" id="IPR005702">
    <property type="entry name" value="Wzc-like_C"/>
</dbReference>
<accession>A0A1M7CU82</accession>
<keyword evidence="4" id="KW-0547">Nucleotide-binding</keyword>
<dbReference type="CDD" id="cd05387">
    <property type="entry name" value="BY-kinase"/>
    <property type="match status" value="1"/>
</dbReference>
<evidence type="ECO:0000313" key="10">
    <source>
        <dbReference type="EMBL" id="SHL70794.1"/>
    </source>
</evidence>
<dbReference type="InterPro" id="IPR027417">
    <property type="entry name" value="P-loop_NTPase"/>
</dbReference>
<dbReference type="Pfam" id="PF13614">
    <property type="entry name" value="AAA_31"/>
    <property type="match status" value="1"/>
</dbReference>
<name>A0A1M7CU82_9BACL</name>
<keyword evidence="7" id="KW-0829">Tyrosine-protein kinase</keyword>
<dbReference type="NCBIfam" id="TIGR01007">
    <property type="entry name" value="eps_fam"/>
    <property type="match status" value="1"/>
</dbReference>
<dbReference type="GO" id="GO:0042802">
    <property type="term" value="F:identical protein binding"/>
    <property type="evidence" value="ECO:0007669"/>
    <property type="project" value="UniProtKB-ARBA"/>
</dbReference>
<evidence type="ECO:0000313" key="11">
    <source>
        <dbReference type="Proteomes" id="UP000184206"/>
    </source>
</evidence>
<keyword evidence="3" id="KW-0808">Transferase</keyword>
<dbReference type="STRING" id="1123231.SAMN02745189_00893"/>
<dbReference type="PANTHER" id="PTHR32309">
    <property type="entry name" value="TYROSINE-PROTEIN KINASE"/>
    <property type="match status" value="1"/>
</dbReference>